<keyword evidence="3" id="KW-1003">Cell membrane</keyword>
<evidence type="ECO:0000256" key="6">
    <source>
        <dbReference type="ARBA" id="ARBA00023136"/>
    </source>
</evidence>
<protein>
    <submittedName>
        <fullName evidence="9">Uncharacterized protein</fullName>
    </submittedName>
</protein>
<dbReference type="GO" id="GO:0005886">
    <property type="term" value="C:plasma membrane"/>
    <property type="evidence" value="ECO:0007669"/>
    <property type="project" value="UniProtKB-SubCell"/>
</dbReference>
<evidence type="ECO:0000256" key="4">
    <source>
        <dbReference type="ARBA" id="ARBA00022692"/>
    </source>
</evidence>
<evidence type="ECO:0000313" key="10">
    <source>
        <dbReference type="Proteomes" id="UP000017836"/>
    </source>
</evidence>
<feature type="compositionally biased region" description="Basic and acidic residues" evidence="8">
    <location>
        <begin position="14"/>
        <end position="28"/>
    </location>
</feature>
<evidence type="ECO:0000256" key="2">
    <source>
        <dbReference type="ARBA" id="ARBA00022473"/>
    </source>
</evidence>
<dbReference type="Gramene" id="ERN17363">
    <property type="protein sequence ID" value="ERN17363"/>
    <property type="gene ID" value="AMTR_s00037p00161660"/>
</dbReference>
<comment type="subcellular location">
    <subcellularLocation>
        <location evidence="1">Cell membrane</location>
        <topology evidence="1">Single-pass membrane protein</topology>
    </subcellularLocation>
</comment>
<dbReference type="EMBL" id="KI392350">
    <property type="protein sequence ID" value="ERN17363.1"/>
    <property type="molecule type" value="Genomic_DNA"/>
</dbReference>
<dbReference type="InterPro" id="IPR012552">
    <property type="entry name" value="DVL"/>
</dbReference>
<evidence type="ECO:0000256" key="8">
    <source>
        <dbReference type="SAM" id="MobiDB-lite"/>
    </source>
</evidence>
<comment type="similarity">
    <text evidence="7">Belongs to the DVL/RTFL small polypeptides family.</text>
</comment>
<dbReference type="Pfam" id="PF08137">
    <property type="entry name" value="DVL"/>
    <property type="match status" value="1"/>
</dbReference>
<dbReference type="Proteomes" id="UP000017836">
    <property type="component" value="Unassembled WGS sequence"/>
</dbReference>
<proteinExistence type="inferred from homology"/>
<dbReference type="PANTHER" id="PTHR33102">
    <property type="entry name" value="DVL19-RELATED-RELATED"/>
    <property type="match status" value="1"/>
</dbReference>
<reference evidence="10" key="1">
    <citation type="journal article" date="2013" name="Science">
        <title>The Amborella genome and the evolution of flowering plants.</title>
        <authorList>
            <consortium name="Amborella Genome Project"/>
        </authorList>
    </citation>
    <scope>NUCLEOTIDE SEQUENCE [LARGE SCALE GENOMIC DNA]</scope>
</reference>
<dbReference type="HOGENOM" id="CLU_150897_3_1_1"/>
<name>U5DAE1_AMBTC</name>
<evidence type="ECO:0000256" key="7">
    <source>
        <dbReference type="ARBA" id="ARBA00024340"/>
    </source>
</evidence>
<dbReference type="InterPro" id="IPR051525">
    <property type="entry name" value="DVL_RTFL_regulatory"/>
</dbReference>
<evidence type="ECO:0000256" key="5">
    <source>
        <dbReference type="ARBA" id="ARBA00022989"/>
    </source>
</evidence>
<feature type="region of interest" description="Disordered" evidence="8">
    <location>
        <begin position="1"/>
        <end position="28"/>
    </location>
</feature>
<organism evidence="9 10">
    <name type="scientific">Amborella trichopoda</name>
    <dbReference type="NCBI Taxonomy" id="13333"/>
    <lineage>
        <taxon>Eukaryota</taxon>
        <taxon>Viridiplantae</taxon>
        <taxon>Streptophyta</taxon>
        <taxon>Embryophyta</taxon>
        <taxon>Tracheophyta</taxon>
        <taxon>Spermatophyta</taxon>
        <taxon>Magnoliopsida</taxon>
        <taxon>Amborellales</taxon>
        <taxon>Amborellaceae</taxon>
        <taxon>Amborella</taxon>
    </lineage>
</organism>
<dbReference type="GO" id="GO:0008285">
    <property type="term" value="P:negative regulation of cell population proliferation"/>
    <property type="evidence" value="ECO:0007669"/>
    <property type="project" value="InterPro"/>
</dbReference>
<evidence type="ECO:0000313" key="9">
    <source>
        <dbReference type="EMBL" id="ERN17363.1"/>
    </source>
</evidence>
<evidence type="ECO:0000256" key="1">
    <source>
        <dbReference type="ARBA" id="ARBA00004162"/>
    </source>
</evidence>
<keyword evidence="2" id="KW-0217">Developmental protein</keyword>
<gene>
    <name evidence="9" type="ORF">AMTR_s00037p00161660</name>
</gene>
<sequence>MGECYSKPSQGNGREAREREAEEDGSRRLGERCISMAREKRSRLYIASKCAAMLLCWHEHASDRDTSRT</sequence>
<dbReference type="GO" id="GO:0048367">
    <property type="term" value="P:shoot system development"/>
    <property type="evidence" value="ECO:0007669"/>
    <property type="project" value="UniProtKB-ARBA"/>
</dbReference>
<dbReference type="AlphaFoldDB" id="U5DAE1"/>
<keyword evidence="10" id="KW-1185">Reference proteome</keyword>
<keyword evidence="6" id="KW-0472">Membrane</keyword>
<accession>U5DAE1</accession>
<dbReference type="OMA" id="YIARRCI"/>
<keyword evidence="4" id="KW-0812">Transmembrane</keyword>
<evidence type="ECO:0000256" key="3">
    <source>
        <dbReference type="ARBA" id="ARBA00022475"/>
    </source>
</evidence>
<keyword evidence="5" id="KW-1133">Transmembrane helix</keyword>